<dbReference type="PRINTS" id="PR00621">
    <property type="entry name" value="HISTONEH2B"/>
</dbReference>
<accession>A0A2U1PNC0</accession>
<keyword evidence="6" id="KW-1185">Reference proteome</keyword>
<evidence type="ECO:0000256" key="2">
    <source>
        <dbReference type="ARBA" id="ARBA00006846"/>
    </source>
</evidence>
<dbReference type="InterPro" id="IPR000558">
    <property type="entry name" value="Histone_H2B"/>
</dbReference>
<name>A0A2U1PNC0_ARTAN</name>
<dbReference type="PANTHER" id="PTHR23428">
    <property type="entry name" value="HISTONE H2B"/>
    <property type="match status" value="1"/>
</dbReference>
<organism evidence="5 6">
    <name type="scientific">Artemisia annua</name>
    <name type="common">Sweet wormwood</name>
    <dbReference type="NCBI Taxonomy" id="35608"/>
    <lineage>
        <taxon>Eukaryota</taxon>
        <taxon>Viridiplantae</taxon>
        <taxon>Streptophyta</taxon>
        <taxon>Embryophyta</taxon>
        <taxon>Tracheophyta</taxon>
        <taxon>Spermatophyta</taxon>
        <taxon>Magnoliopsida</taxon>
        <taxon>eudicotyledons</taxon>
        <taxon>Gunneridae</taxon>
        <taxon>Pentapetalae</taxon>
        <taxon>asterids</taxon>
        <taxon>campanulids</taxon>
        <taxon>Asterales</taxon>
        <taxon>Asteraceae</taxon>
        <taxon>Asteroideae</taxon>
        <taxon>Anthemideae</taxon>
        <taxon>Artemisiinae</taxon>
        <taxon>Artemisia</taxon>
    </lineage>
</organism>
<dbReference type="GO" id="GO:0046982">
    <property type="term" value="F:protein heterodimerization activity"/>
    <property type="evidence" value="ECO:0007669"/>
    <property type="project" value="InterPro"/>
</dbReference>
<comment type="caution">
    <text evidence="5">The sequence shown here is derived from an EMBL/GenBank/DDBJ whole genome shotgun (WGS) entry which is preliminary data.</text>
</comment>
<dbReference type="Gene3D" id="1.10.20.10">
    <property type="entry name" value="Histone, subunit A"/>
    <property type="match status" value="1"/>
</dbReference>
<dbReference type="GO" id="GO:0003677">
    <property type="term" value="F:DNA binding"/>
    <property type="evidence" value="ECO:0007669"/>
    <property type="project" value="InterPro"/>
</dbReference>
<sequence length="205" mass="23578">MGIMNSFINDIFEKLAAESSKLVRYNKKNTLSSREIQTAVRLVLPASYWVDKWVWDREASGSLKMNTLTCHLKEALLADSHLGLHHLSWSPRKINSGVWRASIDRLPTRWPIISFPSFSIKDVSLGNVTNLGCPNLNKAIHSVFQCGLWVIWKWINKVVHADSDSSTKRMNKTFSHLFKVSPKPSPEKKHQIHRQQGRKTRYKDS</sequence>
<proteinExistence type="inferred from homology"/>
<dbReference type="GO" id="GO:0000786">
    <property type="term" value="C:nucleosome"/>
    <property type="evidence" value="ECO:0007669"/>
    <property type="project" value="InterPro"/>
</dbReference>
<evidence type="ECO:0000256" key="3">
    <source>
        <dbReference type="SAM" id="MobiDB-lite"/>
    </source>
</evidence>
<gene>
    <name evidence="5" type="ORF">CTI12_AA129400</name>
</gene>
<feature type="domain" description="Core Histone H2A/H2B/H3" evidence="4">
    <location>
        <begin position="1"/>
        <end position="42"/>
    </location>
</feature>
<dbReference type="EMBL" id="PKPP01000930">
    <property type="protein sequence ID" value="PWA87274.1"/>
    <property type="molecule type" value="Genomic_DNA"/>
</dbReference>
<dbReference type="Pfam" id="PF00125">
    <property type="entry name" value="Histone"/>
    <property type="match status" value="1"/>
</dbReference>
<dbReference type="GO" id="GO:0030527">
    <property type="term" value="F:structural constituent of chromatin"/>
    <property type="evidence" value="ECO:0007669"/>
    <property type="project" value="InterPro"/>
</dbReference>
<evidence type="ECO:0000256" key="1">
    <source>
        <dbReference type="ARBA" id="ARBA00002001"/>
    </source>
</evidence>
<dbReference type="SMART" id="SM00427">
    <property type="entry name" value="H2B"/>
    <property type="match status" value="1"/>
</dbReference>
<dbReference type="Proteomes" id="UP000245207">
    <property type="component" value="Unassembled WGS sequence"/>
</dbReference>
<evidence type="ECO:0000313" key="5">
    <source>
        <dbReference type="EMBL" id="PWA87274.1"/>
    </source>
</evidence>
<dbReference type="InterPro" id="IPR007125">
    <property type="entry name" value="H2A/H2B/H3"/>
</dbReference>
<feature type="region of interest" description="Disordered" evidence="3">
    <location>
        <begin position="178"/>
        <end position="205"/>
    </location>
</feature>
<evidence type="ECO:0000313" key="6">
    <source>
        <dbReference type="Proteomes" id="UP000245207"/>
    </source>
</evidence>
<dbReference type="InterPro" id="IPR009072">
    <property type="entry name" value="Histone-fold"/>
</dbReference>
<feature type="compositionally biased region" description="Basic residues" evidence="3">
    <location>
        <begin position="190"/>
        <end position="205"/>
    </location>
</feature>
<dbReference type="CDD" id="cd22910">
    <property type="entry name" value="HFD_H2B"/>
    <property type="match status" value="1"/>
</dbReference>
<comment type="function">
    <text evidence="1">Core component of nucleosome. Nucleosomes wrap and compact DNA into chromatin, limiting DNA accessibility to the cellular machineries which require DNA as a template. Histones thereby play a central role in transcription regulation, DNA repair, DNA replication and chromosomal stability. DNA accessibility is regulated via a complex set of post-translational modifications of histones, also called histone code, and nucleosome remodeling.</text>
</comment>
<dbReference type="AlphaFoldDB" id="A0A2U1PNC0"/>
<dbReference type="SUPFAM" id="SSF47113">
    <property type="entry name" value="Histone-fold"/>
    <property type="match status" value="1"/>
</dbReference>
<protein>
    <submittedName>
        <fullName evidence="5">Histone H2B</fullName>
    </submittedName>
</protein>
<evidence type="ECO:0000259" key="4">
    <source>
        <dbReference type="Pfam" id="PF00125"/>
    </source>
</evidence>
<comment type="similarity">
    <text evidence="2">Belongs to the histone H2B family.</text>
</comment>
<dbReference type="STRING" id="35608.A0A2U1PNC0"/>
<reference evidence="5 6" key="1">
    <citation type="journal article" date="2018" name="Mol. Plant">
        <title>The genome of Artemisia annua provides insight into the evolution of Asteraceae family and artemisinin biosynthesis.</title>
        <authorList>
            <person name="Shen Q."/>
            <person name="Zhang L."/>
            <person name="Liao Z."/>
            <person name="Wang S."/>
            <person name="Yan T."/>
            <person name="Shi P."/>
            <person name="Liu M."/>
            <person name="Fu X."/>
            <person name="Pan Q."/>
            <person name="Wang Y."/>
            <person name="Lv Z."/>
            <person name="Lu X."/>
            <person name="Zhang F."/>
            <person name="Jiang W."/>
            <person name="Ma Y."/>
            <person name="Chen M."/>
            <person name="Hao X."/>
            <person name="Li L."/>
            <person name="Tang Y."/>
            <person name="Lv G."/>
            <person name="Zhou Y."/>
            <person name="Sun X."/>
            <person name="Brodelius P.E."/>
            <person name="Rose J.K.C."/>
            <person name="Tang K."/>
        </authorList>
    </citation>
    <scope>NUCLEOTIDE SEQUENCE [LARGE SCALE GENOMIC DNA]</scope>
    <source>
        <strain evidence="6">cv. Huhao1</strain>
        <tissue evidence="5">Leaf</tissue>
    </source>
</reference>